<gene>
    <name evidence="1" type="ORF">COCC4DRAFT_45950</name>
</gene>
<evidence type="ECO:0000313" key="2">
    <source>
        <dbReference type="Proteomes" id="UP000012338"/>
    </source>
</evidence>
<accession>N4WR24</accession>
<name>N4WR24_COCH4</name>
<proteinExistence type="predicted"/>
<reference evidence="1 2" key="1">
    <citation type="journal article" date="2012" name="PLoS Pathog.">
        <title>Diverse lifestyles and strategies of plant pathogenesis encoded in the genomes of eighteen Dothideomycetes fungi.</title>
        <authorList>
            <person name="Ohm R.A."/>
            <person name="Feau N."/>
            <person name="Henrissat B."/>
            <person name="Schoch C.L."/>
            <person name="Horwitz B.A."/>
            <person name="Barry K.W."/>
            <person name="Condon B.J."/>
            <person name="Copeland A.C."/>
            <person name="Dhillon B."/>
            <person name="Glaser F."/>
            <person name="Hesse C.N."/>
            <person name="Kosti I."/>
            <person name="LaButti K."/>
            <person name="Lindquist E.A."/>
            <person name="Lucas S."/>
            <person name="Salamov A.A."/>
            <person name="Bradshaw R.E."/>
            <person name="Ciuffetti L."/>
            <person name="Hamelin R.C."/>
            <person name="Kema G.H.J."/>
            <person name="Lawrence C."/>
            <person name="Scott J.A."/>
            <person name="Spatafora J.W."/>
            <person name="Turgeon B.G."/>
            <person name="de Wit P.J.G.M."/>
            <person name="Zhong S."/>
            <person name="Goodwin S.B."/>
            <person name="Grigoriev I.V."/>
        </authorList>
    </citation>
    <scope>NUCLEOTIDE SEQUENCE [LARGE SCALE GENOMIC DNA]</scope>
    <source>
        <strain evidence="2">C4 / ATCC 48331 / race T</strain>
    </source>
</reference>
<dbReference type="HOGENOM" id="CLU_2812156_0_0_1"/>
<sequence length="67" mass="7259">MPLRPPKDAELPLHTRPLTTAIPAPRIALTIYISAAFAKGLLVSEESELRSNLIILPITLKGRALST</sequence>
<protein>
    <submittedName>
        <fullName evidence="1">Uncharacterized protein</fullName>
    </submittedName>
</protein>
<keyword evidence="2" id="KW-1185">Reference proteome</keyword>
<reference evidence="2" key="2">
    <citation type="journal article" date="2013" name="PLoS Genet.">
        <title>Comparative genome structure, secondary metabolite, and effector coding capacity across Cochliobolus pathogens.</title>
        <authorList>
            <person name="Condon B.J."/>
            <person name="Leng Y."/>
            <person name="Wu D."/>
            <person name="Bushley K.E."/>
            <person name="Ohm R.A."/>
            <person name="Otillar R."/>
            <person name="Martin J."/>
            <person name="Schackwitz W."/>
            <person name="Grimwood J."/>
            <person name="MohdZainudin N."/>
            <person name="Xue C."/>
            <person name="Wang R."/>
            <person name="Manning V.A."/>
            <person name="Dhillon B."/>
            <person name="Tu Z.J."/>
            <person name="Steffenson B.J."/>
            <person name="Salamov A."/>
            <person name="Sun H."/>
            <person name="Lowry S."/>
            <person name="LaButti K."/>
            <person name="Han J."/>
            <person name="Copeland A."/>
            <person name="Lindquist E."/>
            <person name="Barry K."/>
            <person name="Schmutz J."/>
            <person name="Baker S.E."/>
            <person name="Ciuffetti L.M."/>
            <person name="Grigoriev I.V."/>
            <person name="Zhong S."/>
            <person name="Turgeon B.G."/>
        </authorList>
    </citation>
    <scope>NUCLEOTIDE SEQUENCE [LARGE SCALE GENOMIC DNA]</scope>
    <source>
        <strain evidence="2">C4 / ATCC 48331 / race T</strain>
    </source>
</reference>
<dbReference type="Proteomes" id="UP000012338">
    <property type="component" value="Unassembled WGS sequence"/>
</dbReference>
<evidence type="ECO:0000313" key="1">
    <source>
        <dbReference type="EMBL" id="ENH98567.1"/>
    </source>
</evidence>
<dbReference type="AlphaFoldDB" id="N4WR24"/>
<organism evidence="1 2">
    <name type="scientific">Cochliobolus heterostrophus (strain C4 / ATCC 48331 / race T)</name>
    <name type="common">Southern corn leaf blight fungus</name>
    <name type="synonym">Bipolaris maydis</name>
    <dbReference type="NCBI Taxonomy" id="665024"/>
    <lineage>
        <taxon>Eukaryota</taxon>
        <taxon>Fungi</taxon>
        <taxon>Dikarya</taxon>
        <taxon>Ascomycota</taxon>
        <taxon>Pezizomycotina</taxon>
        <taxon>Dothideomycetes</taxon>
        <taxon>Pleosporomycetidae</taxon>
        <taxon>Pleosporales</taxon>
        <taxon>Pleosporineae</taxon>
        <taxon>Pleosporaceae</taxon>
        <taxon>Bipolaris</taxon>
    </lineage>
</organism>
<dbReference type="EMBL" id="KB733532">
    <property type="protein sequence ID" value="ENH98567.1"/>
    <property type="molecule type" value="Genomic_DNA"/>
</dbReference>